<comment type="pathway">
    <text evidence="2">Protein modification; protein glycosylation.</text>
</comment>
<evidence type="ECO:0000256" key="3">
    <source>
        <dbReference type="ARBA" id="ARBA00022676"/>
    </source>
</evidence>
<dbReference type="Proteomes" id="UP000278807">
    <property type="component" value="Unassembled WGS sequence"/>
</dbReference>
<keyword evidence="8" id="KW-0472">Membrane</keyword>
<sequence>MFVKIQKRALWNSNLIGANVPDSQRPTHSNPIILPRKNDTSDHQFCQLLRSQYPIIDSADGDMDIAYTLMVHRDIKQIARLLRMIYRGNNYYCIHTDARSSEEFVKGLETLISCFGSNVELVPRSRRIAVTWGDETVLLPQFICAEQALQRHSTWRYLINIVGQEFPLKTNLEIIAALKALNGSNLVEGLPLGRHIRRTENKSLPLNATWIKGSVYGAFRRDFLKRTVLDKSMSSIRDFIMQPKMFINPDEFYFSTLNYNPHLKLPGSCLTFPVPPHENQMGFLAKYVIWRGYPTPCTTKFVRDVCILGNPQVENLKKAPHLFANKFHANYHPEAYDELERWYFDRVRRERETGSYDMESFDPSIYANRTCSRLHQ</sequence>
<evidence type="ECO:0000313" key="13">
    <source>
        <dbReference type="WBParaSite" id="HNAJ_0000454801-mRNA-1"/>
    </source>
</evidence>
<dbReference type="AlphaFoldDB" id="A0A0R3TBV9"/>
<dbReference type="STRING" id="102285.A0A0R3TBV9"/>
<dbReference type="PANTHER" id="PTHR19297:SF191">
    <property type="entry name" value="PROTEIN XYLOSYLTRANSFERASE"/>
    <property type="match status" value="1"/>
</dbReference>
<keyword evidence="4" id="KW-0808">Transferase</keyword>
<keyword evidence="6" id="KW-0735">Signal-anchor</keyword>
<evidence type="ECO:0000313" key="12">
    <source>
        <dbReference type="Proteomes" id="UP000278807"/>
    </source>
</evidence>
<evidence type="ECO:0000256" key="10">
    <source>
        <dbReference type="ARBA" id="ARBA00038150"/>
    </source>
</evidence>
<organism evidence="13">
    <name type="scientific">Rodentolepis nana</name>
    <name type="common">Dwarf tapeworm</name>
    <name type="synonym">Hymenolepis nana</name>
    <dbReference type="NCBI Taxonomy" id="102285"/>
    <lineage>
        <taxon>Eukaryota</taxon>
        <taxon>Metazoa</taxon>
        <taxon>Spiralia</taxon>
        <taxon>Lophotrochozoa</taxon>
        <taxon>Platyhelminthes</taxon>
        <taxon>Cestoda</taxon>
        <taxon>Eucestoda</taxon>
        <taxon>Cyclophyllidea</taxon>
        <taxon>Hymenolepididae</taxon>
        <taxon>Rodentolepis</taxon>
    </lineage>
</organism>
<evidence type="ECO:0000256" key="1">
    <source>
        <dbReference type="ARBA" id="ARBA00004606"/>
    </source>
</evidence>
<reference evidence="11 12" key="2">
    <citation type="submission" date="2018-11" db="EMBL/GenBank/DDBJ databases">
        <authorList>
            <consortium name="Pathogen Informatics"/>
        </authorList>
    </citation>
    <scope>NUCLEOTIDE SEQUENCE [LARGE SCALE GENOMIC DNA]</scope>
</reference>
<keyword evidence="3" id="KW-0328">Glycosyltransferase</keyword>
<keyword evidence="9" id="KW-0325">Glycoprotein</keyword>
<dbReference type="InterPro" id="IPR003406">
    <property type="entry name" value="Glyco_trans_14"/>
</dbReference>
<comment type="similarity">
    <text evidence="10">Belongs to the glycosyltransferase 14 family.</text>
</comment>
<dbReference type="EMBL" id="UZAE01003290">
    <property type="protein sequence ID" value="VDO00408.1"/>
    <property type="molecule type" value="Genomic_DNA"/>
</dbReference>
<evidence type="ECO:0000256" key="7">
    <source>
        <dbReference type="ARBA" id="ARBA00022989"/>
    </source>
</evidence>
<gene>
    <name evidence="11" type="ORF">HNAJ_LOCUS4548</name>
</gene>
<keyword evidence="12" id="KW-1185">Reference proteome</keyword>
<proteinExistence type="inferred from homology"/>
<evidence type="ECO:0000313" key="11">
    <source>
        <dbReference type="EMBL" id="VDO00408.1"/>
    </source>
</evidence>
<dbReference type="GO" id="GO:0016020">
    <property type="term" value="C:membrane"/>
    <property type="evidence" value="ECO:0007669"/>
    <property type="project" value="UniProtKB-SubCell"/>
</dbReference>
<evidence type="ECO:0000256" key="5">
    <source>
        <dbReference type="ARBA" id="ARBA00022692"/>
    </source>
</evidence>
<evidence type="ECO:0000256" key="8">
    <source>
        <dbReference type="ARBA" id="ARBA00023136"/>
    </source>
</evidence>
<keyword evidence="5" id="KW-0812">Transmembrane</keyword>
<dbReference type="Pfam" id="PF02485">
    <property type="entry name" value="Branch"/>
    <property type="match status" value="1"/>
</dbReference>
<protein>
    <submittedName>
        <fullName evidence="13">Protein xylosyltransferase</fullName>
    </submittedName>
</protein>
<evidence type="ECO:0000256" key="2">
    <source>
        <dbReference type="ARBA" id="ARBA00004922"/>
    </source>
</evidence>
<reference evidence="13" key="1">
    <citation type="submission" date="2017-02" db="UniProtKB">
        <authorList>
            <consortium name="WormBaseParasite"/>
        </authorList>
    </citation>
    <scope>IDENTIFICATION</scope>
</reference>
<dbReference type="OrthoDB" id="2019572at2759"/>
<evidence type="ECO:0000256" key="9">
    <source>
        <dbReference type="ARBA" id="ARBA00023180"/>
    </source>
</evidence>
<accession>A0A0R3TBV9</accession>
<dbReference type="PANTHER" id="PTHR19297">
    <property type="entry name" value="GLYCOSYLTRANSFERASE 14 FAMILY MEMBER"/>
    <property type="match status" value="1"/>
</dbReference>
<dbReference type="GO" id="GO:0008375">
    <property type="term" value="F:acetylglucosaminyltransferase activity"/>
    <property type="evidence" value="ECO:0007669"/>
    <property type="project" value="TreeGrafter"/>
</dbReference>
<name>A0A0R3TBV9_RODNA</name>
<evidence type="ECO:0000256" key="6">
    <source>
        <dbReference type="ARBA" id="ARBA00022968"/>
    </source>
</evidence>
<keyword evidence="7" id="KW-1133">Transmembrane helix</keyword>
<evidence type="ECO:0000256" key="4">
    <source>
        <dbReference type="ARBA" id="ARBA00022679"/>
    </source>
</evidence>
<dbReference type="WBParaSite" id="HNAJ_0000454801-mRNA-1">
    <property type="protein sequence ID" value="HNAJ_0000454801-mRNA-1"/>
    <property type="gene ID" value="HNAJ_0000454801"/>
</dbReference>
<comment type="subcellular location">
    <subcellularLocation>
        <location evidence="1">Membrane</location>
        <topology evidence="1">Single-pass type II membrane protein</topology>
    </subcellularLocation>
</comment>